<dbReference type="GO" id="GO:0005829">
    <property type="term" value="C:cytosol"/>
    <property type="evidence" value="ECO:0007669"/>
    <property type="project" value="TreeGrafter"/>
</dbReference>
<dbReference type="CDD" id="cd01770">
    <property type="entry name" value="UBX_UBXN2"/>
    <property type="match status" value="1"/>
</dbReference>
<feature type="compositionally biased region" description="Basic and acidic residues" evidence="1">
    <location>
        <begin position="154"/>
        <end position="164"/>
    </location>
</feature>
<dbReference type="GO" id="GO:0031468">
    <property type="term" value="P:nuclear membrane reassembly"/>
    <property type="evidence" value="ECO:0007669"/>
    <property type="project" value="TreeGrafter"/>
</dbReference>
<feature type="domain" description="UBX" evidence="2">
    <location>
        <begin position="309"/>
        <end position="385"/>
    </location>
</feature>
<dbReference type="SUPFAM" id="SSF54236">
    <property type="entry name" value="Ubiquitin-like"/>
    <property type="match status" value="1"/>
</dbReference>
<evidence type="ECO:0000313" key="5">
    <source>
        <dbReference type="Proteomes" id="UP000028828"/>
    </source>
</evidence>
<protein>
    <submittedName>
        <fullName evidence="4">UBX domain-containing protein</fullName>
    </submittedName>
</protein>
<gene>
    <name evidence="4" type="ORF">TGP89_220500</name>
</gene>
<dbReference type="OrthoDB" id="25887at2759"/>
<dbReference type="GO" id="GO:0043130">
    <property type="term" value="F:ubiquitin binding"/>
    <property type="evidence" value="ECO:0007669"/>
    <property type="project" value="TreeGrafter"/>
</dbReference>
<feature type="region of interest" description="Disordered" evidence="1">
    <location>
        <begin position="152"/>
        <end position="189"/>
    </location>
</feature>
<name>A0A086J862_TOXGO</name>
<accession>A0A086J862</accession>
<dbReference type="PROSITE" id="PS50033">
    <property type="entry name" value="UBX"/>
    <property type="match status" value="1"/>
</dbReference>
<dbReference type="PROSITE" id="PS51399">
    <property type="entry name" value="SEP"/>
    <property type="match status" value="1"/>
</dbReference>
<dbReference type="Proteomes" id="UP000028828">
    <property type="component" value="Unassembled WGS sequence"/>
</dbReference>
<dbReference type="GO" id="GO:0007030">
    <property type="term" value="P:Golgi organization"/>
    <property type="evidence" value="ECO:0007669"/>
    <property type="project" value="TreeGrafter"/>
</dbReference>
<dbReference type="InterPro" id="IPR029071">
    <property type="entry name" value="Ubiquitin-like_domsf"/>
</dbReference>
<dbReference type="GO" id="GO:0005634">
    <property type="term" value="C:nucleus"/>
    <property type="evidence" value="ECO:0007669"/>
    <property type="project" value="TreeGrafter"/>
</dbReference>
<sequence length="387" mass="43143">MRPLFSHAFERCADFRHRKFQSLCLSRGFSVSRTLEDQKSRLFPAVRFSRFLSIRFPYFFYLCLNVRPPFFASTPTASPVTFSSFFVCLSASFFRRGAPGLHLLRILELPFPSVSFVAFLASPVYAQSVYAHGSVEQQSFFRNEKMSIRSLSDLQRREDGEKKNTSSFTGGERSGLAVENPSDEESPIGDFAHAVRGAAPPGARRVTVYRNGFIVDDGEFRSLEDPDNVRFLDELKAGFAPRELQEGGRRVHVELVNKQSEVYHPPPPPAYVLFSGDGQRLSADEGVARGTSAPRGEVDVSRGAVAVDESQPTTMLQFRLHDGQRRTQRFNETHTIADLREFVSQVAPVNGEVRLLEGFPPKEITAAPSATIKEAGLLNAAIVQKIC</sequence>
<feature type="domain" description="SEP" evidence="3">
    <location>
        <begin position="201"/>
        <end position="264"/>
    </location>
</feature>
<dbReference type="GO" id="GO:0043161">
    <property type="term" value="P:proteasome-mediated ubiquitin-dependent protein catabolic process"/>
    <property type="evidence" value="ECO:0007669"/>
    <property type="project" value="TreeGrafter"/>
</dbReference>
<dbReference type="GO" id="GO:0061025">
    <property type="term" value="P:membrane fusion"/>
    <property type="evidence" value="ECO:0007669"/>
    <property type="project" value="TreeGrafter"/>
</dbReference>
<dbReference type="InterPro" id="IPR001012">
    <property type="entry name" value="UBX_dom"/>
</dbReference>
<dbReference type="Pfam" id="PF08059">
    <property type="entry name" value="SEP"/>
    <property type="match status" value="1"/>
</dbReference>
<dbReference type="SUPFAM" id="SSF102848">
    <property type="entry name" value="NSFL1 (p97 ATPase) cofactor p47, SEP domain"/>
    <property type="match status" value="1"/>
</dbReference>
<dbReference type="Gene3D" id="3.10.20.90">
    <property type="entry name" value="Phosphatidylinositol 3-kinase Catalytic Subunit, Chain A, domain 1"/>
    <property type="match status" value="1"/>
</dbReference>
<comment type="caution">
    <text evidence="4">The sequence shown here is derived from an EMBL/GenBank/DDBJ whole genome shotgun (WGS) entry which is preliminary data.</text>
</comment>
<dbReference type="InterPro" id="IPR012989">
    <property type="entry name" value="SEP_domain"/>
</dbReference>
<dbReference type="Gene3D" id="3.30.420.210">
    <property type="entry name" value="SEP domain"/>
    <property type="match status" value="1"/>
</dbReference>
<dbReference type="AlphaFoldDB" id="A0A086J862"/>
<evidence type="ECO:0000313" key="4">
    <source>
        <dbReference type="EMBL" id="KFG28330.1"/>
    </source>
</evidence>
<dbReference type="SMART" id="SM00166">
    <property type="entry name" value="UBX"/>
    <property type="match status" value="1"/>
</dbReference>
<reference evidence="4 5" key="1">
    <citation type="submission" date="2014-03" db="EMBL/GenBank/DDBJ databases">
        <authorList>
            <person name="Sibley D."/>
            <person name="Venepally P."/>
            <person name="Karamycheva S."/>
            <person name="Hadjithomas M."/>
            <person name="Khan A."/>
            <person name="Brunk B."/>
            <person name="Roos D."/>
            <person name="Caler E."/>
            <person name="Lorenzi H."/>
        </authorList>
    </citation>
    <scope>NUCLEOTIDE SEQUENCE [LARGE SCALE GENOMIC DNA]</scope>
    <source>
        <strain evidence="5">p89</strain>
    </source>
</reference>
<evidence type="ECO:0000259" key="3">
    <source>
        <dbReference type="PROSITE" id="PS51399"/>
    </source>
</evidence>
<dbReference type="VEuPathDB" id="ToxoDB:TGP89_220500"/>
<evidence type="ECO:0000259" key="2">
    <source>
        <dbReference type="PROSITE" id="PS50033"/>
    </source>
</evidence>
<dbReference type="PANTHER" id="PTHR23333">
    <property type="entry name" value="UBX DOMAIN CONTAINING PROTEIN"/>
    <property type="match status" value="1"/>
</dbReference>
<dbReference type="GO" id="GO:0000045">
    <property type="term" value="P:autophagosome assembly"/>
    <property type="evidence" value="ECO:0007669"/>
    <property type="project" value="TreeGrafter"/>
</dbReference>
<organism evidence="4 5">
    <name type="scientific">Toxoplasma gondii p89</name>
    <dbReference type="NCBI Taxonomy" id="943119"/>
    <lineage>
        <taxon>Eukaryota</taxon>
        <taxon>Sar</taxon>
        <taxon>Alveolata</taxon>
        <taxon>Apicomplexa</taxon>
        <taxon>Conoidasida</taxon>
        <taxon>Coccidia</taxon>
        <taxon>Eucoccidiorida</taxon>
        <taxon>Eimeriorina</taxon>
        <taxon>Sarcocystidae</taxon>
        <taxon>Toxoplasma</taxon>
    </lineage>
</organism>
<dbReference type="SMART" id="SM00553">
    <property type="entry name" value="SEP"/>
    <property type="match status" value="1"/>
</dbReference>
<evidence type="ECO:0000256" key="1">
    <source>
        <dbReference type="SAM" id="MobiDB-lite"/>
    </source>
</evidence>
<dbReference type="PANTHER" id="PTHR23333:SF20">
    <property type="entry name" value="NSFL1 COFACTOR P47"/>
    <property type="match status" value="1"/>
</dbReference>
<dbReference type="EMBL" id="AEYI02002416">
    <property type="protein sequence ID" value="KFG28330.1"/>
    <property type="molecule type" value="Genomic_DNA"/>
</dbReference>
<proteinExistence type="predicted"/>
<dbReference type="InterPro" id="IPR036241">
    <property type="entry name" value="NSFL1C_SEP_dom_sf"/>
</dbReference>
<dbReference type="Pfam" id="PF00789">
    <property type="entry name" value="UBX"/>
    <property type="match status" value="1"/>
</dbReference>